<evidence type="ECO:0000256" key="6">
    <source>
        <dbReference type="SAM" id="Coils"/>
    </source>
</evidence>
<evidence type="ECO:0000313" key="9">
    <source>
        <dbReference type="Proteomes" id="UP000051249"/>
    </source>
</evidence>
<keyword evidence="9" id="KW-1185">Reference proteome</keyword>
<dbReference type="PATRIC" id="fig|480391.4.peg.1490"/>
<feature type="domain" description="Rod shape-determining protein MreC beta-barrel core" evidence="7">
    <location>
        <begin position="125"/>
        <end position="278"/>
    </location>
</feature>
<evidence type="ECO:0000256" key="3">
    <source>
        <dbReference type="ARBA" id="ARBA00022960"/>
    </source>
</evidence>
<dbReference type="Pfam" id="PF04085">
    <property type="entry name" value="MreC"/>
    <property type="match status" value="1"/>
</dbReference>
<comment type="similarity">
    <text evidence="1 5">Belongs to the MreC family.</text>
</comment>
<evidence type="ECO:0000256" key="5">
    <source>
        <dbReference type="PIRNR" id="PIRNR038471"/>
    </source>
</evidence>
<evidence type="ECO:0000313" key="8">
    <source>
        <dbReference type="EMBL" id="KRO21024.1"/>
    </source>
</evidence>
<dbReference type="Gene3D" id="2.40.10.350">
    <property type="entry name" value="Rod shape-determining protein MreC, domain 2"/>
    <property type="match status" value="1"/>
</dbReference>
<dbReference type="InterPro" id="IPR007221">
    <property type="entry name" value="MreC"/>
</dbReference>
<dbReference type="InterPro" id="IPR055342">
    <property type="entry name" value="MreC_beta-barrel_core"/>
</dbReference>
<dbReference type="Proteomes" id="UP000051249">
    <property type="component" value="Unassembled WGS sequence"/>
</dbReference>
<gene>
    <name evidence="8" type="ORF">IV88_GL001466</name>
</gene>
<sequence length="281" mass="30510">MQKFFSNRKLVITVICLIIAFGLMTVSLTIRKRNTTPAPQKAGNDVFALVNRVIAYPVRGAQKVGENFNNFVDTYQENQHLKKNIDDLDETHARNQALEQENQQLKEIVKLKSSMTDYNLVSANVLTRSPSSWQNIVTISKGTASGVKKNQPVVAGNGLVGRVIEANYASSKVELISDNNDAANRFAIQVNGTDGKSVNGIVTGYNKQKNLIIMGQITSKNKINTGEIVTTSGLGGVTPKGLYVGKVVKVTKDDYGLASELLIKPAADMSNINDVAVAQLK</sequence>
<reference evidence="8 9" key="1">
    <citation type="journal article" date="2015" name="Genome Announc.">
        <title>Expanding the biotechnology potential of lactobacilli through comparative genomics of 213 strains and associated genera.</title>
        <authorList>
            <person name="Sun Z."/>
            <person name="Harris H.M."/>
            <person name="McCann A."/>
            <person name="Guo C."/>
            <person name="Argimon S."/>
            <person name="Zhang W."/>
            <person name="Yang X."/>
            <person name="Jeffery I.B."/>
            <person name="Cooney J.C."/>
            <person name="Kagawa T.F."/>
            <person name="Liu W."/>
            <person name="Song Y."/>
            <person name="Salvetti E."/>
            <person name="Wrobel A."/>
            <person name="Rasinkangas P."/>
            <person name="Parkhill J."/>
            <person name="Rea M.C."/>
            <person name="O'Sullivan O."/>
            <person name="Ritari J."/>
            <person name="Douillard F.P."/>
            <person name="Paul Ross R."/>
            <person name="Yang R."/>
            <person name="Briner A.E."/>
            <person name="Felis G.E."/>
            <person name="de Vos W.M."/>
            <person name="Barrangou R."/>
            <person name="Klaenhammer T.R."/>
            <person name="Caufield P.W."/>
            <person name="Cui Y."/>
            <person name="Zhang H."/>
            <person name="O'Toole P.W."/>
        </authorList>
    </citation>
    <scope>NUCLEOTIDE SEQUENCE [LARGE SCALE GENOMIC DNA]</scope>
    <source>
        <strain evidence="8 9">DSM 23026</strain>
    </source>
</reference>
<dbReference type="OrthoDB" id="9792313at2"/>
<comment type="caution">
    <text evidence="8">The sequence shown here is derived from an EMBL/GenBank/DDBJ whole genome shotgun (WGS) entry which is preliminary data.</text>
</comment>
<keyword evidence="3 5" id="KW-0133">Cell shape</keyword>
<accession>A0A0R2NA24</accession>
<name>A0A0R2NA24_9LACO</name>
<comment type="function">
    <text evidence="5">Involved in formation and maintenance of cell shape.</text>
</comment>
<dbReference type="NCBIfam" id="TIGR00219">
    <property type="entry name" value="mreC"/>
    <property type="match status" value="1"/>
</dbReference>
<dbReference type="Gene3D" id="2.40.10.340">
    <property type="entry name" value="Rod shape-determining protein MreC, domain 1"/>
    <property type="match status" value="1"/>
</dbReference>
<evidence type="ECO:0000256" key="1">
    <source>
        <dbReference type="ARBA" id="ARBA00009369"/>
    </source>
</evidence>
<evidence type="ECO:0000256" key="4">
    <source>
        <dbReference type="ARBA" id="ARBA00032089"/>
    </source>
</evidence>
<dbReference type="InterPro" id="IPR042175">
    <property type="entry name" value="Cell/Rod_MreC_2"/>
</dbReference>
<proteinExistence type="inferred from homology"/>
<dbReference type="EMBL" id="JQCQ01000053">
    <property type="protein sequence ID" value="KRO21024.1"/>
    <property type="molecule type" value="Genomic_DNA"/>
</dbReference>
<dbReference type="GO" id="GO:0008360">
    <property type="term" value="P:regulation of cell shape"/>
    <property type="evidence" value="ECO:0007669"/>
    <property type="project" value="UniProtKB-KW"/>
</dbReference>
<dbReference type="PIRSF" id="PIRSF038471">
    <property type="entry name" value="MreC"/>
    <property type="match status" value="1"/>
</dbReference>
<protein>
    <recommendedName>
        <fullName evidence="2 5">Cell shape-determining protein MreC</fullName>
    </recommendedName>
    <alternativeName>
        <fullName evidence="4 5">Cell shape protein MreC</fullName>
    </alternativeName>
</protein>
<dbReference type="AlphaFoldDB" id="A0A0R2NA24"/>
<evidence type="ECO:0000259" key="7">
    <source>
        <dbReference type="Pfam" id="PF04085"/>
    </source>
</evidence>
<dbReference type="RefSeq" id="WP_057800494.1">
    <property type="nucleotide sequence ID" value="NZ_BJZZ01000057.1"/>
</dbReference>
<dbReference type="PANTHER" id="PTHR34138:SF1">
    <property type="entry name" value="CELL SHAPE-DETERMINING PROTEIN MREC"/>
    <property type="match status" value="1"/>
</dbReference>
<dbReference type="InterPro" id="IPR042177">
    <property type="entry name" value="Cell/Rod_1"/>
</dbReference>
<dbReference type="GO" id="GO:0005886">
    <property type="term" value="C:plasma membrane"/>
    <property type="evidence" value="ECO:0007669"/>
    <property type="project" value="TreeGrafter"/>
</dbReference>
<feature type="coiled-coil region" evidence="6">
    <location>
        <begin position="81"/>
        <end position="115"/>
    </location>
</feature>
<organism evidence="8 9">
    <name type="scientific">Pediococcus argentinicus</name>
    <dbReference type="NCBI Taxonomy" id="480391"/>
    <lineage>
        <taxon>Bacteria</taxon>
        <taxon>Bacillati</taxon>
        <taxon>Bacillota</taxon>
        <taxon>Bacilli</taxon>
        <taxon>Lactobacillales</taxon>
        <taxon>Lactobacillaceae</taxon>
        <taxon>Pediococcus</taxon>
    </lineage>
</organism>
<evidence type="ECO:0000256" key="2">
    <source>
        <dbReference type="ARBA" id="ARBA00013855"/>
    </source>
</evidence>
<dbReference type="PANTHER" id="PTHR34138">
    <property type="entry name" value="CELL SHAPE-DETERMINING PROTEIN MREC"/>
    <property type="match status" value="1"/>
</dbReference>
<keyword evidence="6" id="KW-0175">Coiled coil</keyword>